<keyword evidence="1" id="KW-0677">Repeat</keyword>
<dbReference type="SMART" id="SM00028">
    <property type="entry name" value="TPR"/>
    <property type="match status" value="4"/>
</dbReference>
<protein>
    <submittedName>
        <fullName evidence="4">Tetratricopeptide repeat protein</fullName>
    </submittedName>
</protein>
<dbReference type="Proteomes" id="UP000018419">
    <property type="component" value="Unassembled WGS sequence"/>
</dbReference>
<evidence type="ECO:0000256" key="1">
    <source>
        <dbReference type="ARBA" id="ARBA00022737"/>
    </source>
</evidence>
<name>A0ABM9YQE9_ACIRA</name>
<evidence type="ECO:0000313" key="4">
    <source>
        <dbReference type="EMBL" id="EET83302.1"/>
    </source>
</evidence>
<keyword evidence="2 3" id="KW-0802">TPR repeat</keyword>
<dbReference type="InterPro" id="IPR011990">
    <property type="entry name" value="TPR-like_helical_dom_sf"/>
</dbReference>
<dbReference type="Gene3D" id="1.25.40.10">
    <property type="entry name" value="Tetratricopeptide repeat domain"/>
    <property type="match status" value="5"/>
</dbReference>
<dbReference type="Pfam" id="PF13432">
    <property type="entry name" value="TPR_16"/>
    <property type="match status" value="1"/>
</dbReference>
<evidence type="ECO:0000256" key="3">
    <source>
        <dbReference type="PROSITE-ProRule" id="PRU00339"/>
    </source>
</evidence>
<keyword evidence="5" id="KW-1185">Reference proteome</keyword>
<evidence type="ECO:0000313" key="5">
    <source>
        <dbReference type="Proteomes" id="UP000018419"/>
    </source>
</evidence>
<comment type="caution">
    <text evidence="4">The sequence shown here is derived from an EMBL/GenBank/DDBJ whole genome shotgun (WGS) entry which is preliminary data.</text>
</comment>
<dbReference type="PROSITE" id="PS50005">
    <property type="entry name" value="TPR"/>
    <property type="match status" value="1"/>
</dbReference>
<gene>
    <name evidence="4" type="ORF">ACIRA0001_1007</name>
</gene>
<organism evidence="4 5">
    <name type="scientific">Acinetobacter radioresistens SK82</name>
    <dbReference type="NCBI Taxonomy" id="596318"/>
    <lineage>
        <taxon>Bacteria</taxon>
        <taxon>Pseudomonadati</taxon>
        <taxon>Pseudomonadota</taxon>
        <taxon>Gammaproteobacteria</taxon>
        <taxon>Moraxellales</taxon>
        <taxon>Moraxellaceae</taxon>
        <taxon>Acinetobacter</taxon>
    </lineage>
</organism>
<dbReference type="PANTHER" id="PTHR44943">
    <property type="entry name" value="CELLULOSE SYNTHASE OPERON PROTEIN C"/>
    <property type="match status" value="1"/>
</dbReference>
<reference evidence="4 5" key="1">
    <citation type="submission" date="2009-07" db="EMBL/GenBank/DDBJ databases">
        <authorList>
            <person name="Madupu R."/>
            <person name="Durkin A.S."/>
            <person name="Torralba M."/>
            <person name="Methe B."/>
            <person name="Sutton G.G."/>
            <person name="Strausberg R.L."/>
            <person name="Nelson K.E."/>
        </authorList>
    </citation>
    <scope>NUCLEOTIDE SEQUENCE [LARGE SCALE GENOMIC DNA]</scope>
    <source>
        <strain evidence="4 5">SK82</strain>
    </source>
</reference>
<dbReference type="PANTHER" id="PTHR44943:SF5">
    <property type="entry name" value="BLL7697 PROTEIN"/>
    <property type="match status" value="1"/>
</dbReference>
<dbReference type="InterPro" id="IPR019734">
    <property type="entry name" value="TPR_rpt"/>
</dbReference>
<proteinExistence type="predicted"/>
<accession>A0ABM9YQE9</accession>
<feature type="repeat" description="TPR" evidence="3">
    <location>
        <begin position="63"/>
        <end position="96"/>
    </location>
</feature>
<dbReference type="Pfam" id="PF14559">
    <property type="entry name" value="TPR_19"/>
    <property type="match status" value="1"/>
</dbReference>
<dbReference type="SUPFAM" id="SSF48452">
    <property type="entry name" value="TPR-like"/>
    <property type="match status" value="2"/>
</dbReference>
<sequence>MIAEFALAYGDIPTALHNYTVLAIKSNSTTIKQRALNVALEQNDLKAALDIATHWVVQEPQDVPALFYLAHISLKAHEYELAADTLNKILNIDPNADLEQILAGIAPELPEDREILLNALRSSKEKNNPSILVLIAGLEAQNGQLEQALVTINQALRKRPKVTGFILMKANLLMAQNDQLAAQQWLEKSSRKQKYNLDIRLAEVRFLVKSNQAESALKKLQGILKQWPDAEEALFIAGLTSIDLKQYEQAEKYLVELRYSDQYQNEAYYYLAVNAERKQHYETAKAYYRLVDGSLYTVSRRNLVTIFEKQNQLNDALRFLTQERVNYPQHASFLYQVQAEILKKTGNKKAALALLDEAVKNLPDDPELIYAQVLLLDPFQDREKLDQTLKHLLEIEPNSPTYLNAYAYTLALQNRRLNEARQYAEHALEYAPEQASILDTLGYVCILQNDYDTAVRVLAKAYSLSQNLKIGVRYAKALYMQGSLTKFSEVLKQLKQKYHNDPQLDQLDALLLPQQFKQS</sequence>
<dbReference type="EMBL" id="ACVR01000020">
    <property type="protein sequence ID" value="EET83302.1"/>
    <property type="molecule type" value="Genomic_DNA"/>
</dbReference>
<dbReference type="InterPro" id="IPR051685">
    <property type="entry name" value="Ycf3/AcsC/BcsC/TPR_MFPF"/>
</dbReference>
<evidence type="ECO:0000256" key="2">
    <source>
        <dbReference type="ARBA" id="ARBA00022803"/>
    </source>
</evidence>